<reference evidence="2 3" key="1">
    <citation type="submission" date="2022-01" db="EMBL/GenBank/DDBJ databases">
        <authorList>
            <person name="Xiong W."/>
            <person name="Schranz E."/>
        </authorList>
    </citation>
    <scope>NUCLEOTIDE SEQUENCE [LARGE SCALE GENOMIC DNA]</scope>
</reference>
<evidence type="ECO:0000313" key="2">
    <source>
        <dbReference type="EMBL" id="CAH1431693.1"/>
    </source>
</evidence>
<feature type="compositionally biased region" description="Acidic residues" evidence="1">
    <location>
        <begin position="66"/>
        <end position="75"/>
    </location>
</feature>
<evidence type="ECO:0000313" key="3">
    <source>
        <dbReference type="Proteomes" id="UP001157418"/>
    </source>
</evidence>
<feature type="region of interest" description="Disordered" evidence="1">
    <location>
        <begin position="1"/>
        <end position="83"/>
    </location>
</feature>
<organism evidence="2 3">
    <name type="scientific">Lactuca virosa</name>
    <dbReference type="NCBI Taxonomy" id="75947"/>
    <lineage>
        <taxon>Eukaryota</taxon>
        <taxon>Viridiplantae</taxon>
        <taxon>Streptophyta</taxon>
        <taxon>Embryophyta</taxon>
        <taxon>Tracheophyta</taxon>
        <taxon>Spermatophyta</taxon>
        <taxon>Magnoliopsida</taxon>
        <taxon>eudicotyledons</taxon>
        <taxon>Gunneridae</taxon>
        <taxon>Pentapetalae</taxon>
        <taxon>asterids</taxon>
        <taxon>campanulids</taxon>
        <taxon>Asterales</taxon>
        <taxon>Asteraceae</taxon>
        <taxon>Cichorioideae</taxon>
        <taxon>Cichorieae</taxon>
        <taxon>Lactucinae</taxon>
        <taxon>Lactuca</taxon>
    </lineage>
</organism>
<proteinExistence type="predicted"/>
<comment type="caution">
    <text evidence="2">The sequence shown here is derived from an EMBL/GenBank/DDBJ whole genome shotgun (WGS) entry which is preliminary data.</text>
</comment>
<feature type="compositionally biased region" description="Basic and acidic residues" evidence="1">
    <location>
        <begin position="52"/>
        <end position="62"/>
    </location>
</feature>
<protein>
    <submittedName>
        <fullName evidence="2">Uncharacterized protein</fullName>
    </submittedName>
</protein>
<name>A0AAU9MUI6_9ASTR</name>
<feature type="compositionally biased region" description="Acidic residues" evidence="1">
    <location>
        <begin position="13"/>
        <end position="26"/>
    </location>
</feature>
<accession>A0AAU9MUI6</accession>
<keyword evidence="3" id="KW-1185">Reference proteome</keyword>
<dbReference type="Proteomes" id="UP001157418">
    <property type="component" value="Unassembled WGS sequence"/>
</dbReference>
<dbReference type="AlphaFoldDB" id="A0AAU9MUI6"/>
<sequence length="144" mass="16173">MTDAGSQRAASLPEEEPVEGSDEIEVDATIGSDTFEPNYTPDDPINPDPSEPDYKPSKHEPINLDYEPDEDEEEIATSPKILPPLPTLLHRSYRSCLTSTRVKNTPRKTTTIPTRKRLASPRTSPHPTKMRCSNYAWMPQIRGL</sequence>
<evidence type="ECO:0000256" key="1">
    <source>
        <dbReference type="SAM" id="MobiDB-lite"/>
    </source>
</evidence>
<gene>
    <name evidence="2" type="ORF">LVIROSA_LOCUS18398</name>
</gene>
<dbReference type="EMBL" id="CAKMRJ010003334">
    <property type="protein sequence ID" value="CAH1431693.1"/>
    <property type="molecule type" value="Genomic_DNA"/>
</dbReference>